<dbReference type="PRINTS" id="PR00455">
    <property type="entry name" value="HTHTETR"/>
</dbReference>
<evidence type="ECO:0000313" key="7">
    <source>
        <dbReference type="Proteomes" id="UP000051820"/>
    </source>
</evidence>
<dbReference type="AlphaFoldDB" id="A0A0R1VYQ8"/>
<dbReference type="InterPro" id="IPR009057">
    <property type="entry name" value="Homeodomain-like_sf"/>
</dbReference>
<dbReference type="Pfam" id="PF00440">
    <property type="entry name" value="TetR_N"/>
    <property type="match status" value="1"/>
</dbReference>
<sequence length="203" mass="23805">MNFLMAKLTNQQRKENKRQSILENAKRVFQRKGFLDVTMADIITETQISRGGIYLYFKSVDEIFIEVLKQRNSHSLDNINDEVEHNTPFEDVFNEYLQNQKDRLLNHIEDSLLRAVYEFYFTHKSPTSRQFQQEQFAMIKQTILTMLKLGVSQSKLDDQQLIPLSEQLMFLIEGLSVLSLTGGLTEQQVDQQFALINQRIPRV</sequence>
<dbReference type="PANTHER" id="PTHR47506:SF6">
    <property type="entry name" value="HTH-TYPE TRANSCRIPTIONAL REPRESSOR NEMR"/>
    <property type="match status" value="1"/>
</dbReference>
<keyword evidence="7" id="KW-1185">Reference proteome</keyword>
<name>A0A0R1VYQ8_9LACO</name>
<accession>A0A0R1VYQ8</accession>
<keyword evidence="1" id="KW-0805">Transcription regulation</keyword>
<gene>
    <name evidence="6" type="ORF">FD16_GL001086</name>
</gene>
<dbReference type="PANTHER" id="PTHR47506">
    <property type="entry name" value="TRANSCRIPTIONAL REGULATORY PROTEIN"/>
    <property type="match status" value="1"/>
</dbReference>
<feature type="domain" description="HTH tetR-type" evidence="5">
    <location>
        <begin position="15"/>
        <end position="75"/>
    </location>
</feature>
<evidence type="ECO:0000313" key="6">
    <source>
        <dbReference type="EMBL" id="KRM10785.1"/>
    </source>
</evidence>
<evidence type="ECO:0000256" key="4">
    <source>
        <dbReference type="PROSITE-ProRule" id="PRU00335"/>
    </source>
</evidence>
<dbReference type="GO" id="GO:0003677">
    <property type="term" value="F:DNA binding"/>
    <property type="evidence" value="ECO:0007669"/>
    <property type="project" value="UniProtKB-UniRule"/>
</dbReference>
<evidence type="ECO:0000259" key="5">
    <source>
        <dbReference type="PROSITE" id="PS50977"/>
    </source>
</evidence>
<comment type="caution">
    <text evidence="6">The sequence shown here is derived from an EMBL/GenBank/DDBJ whole genome shotgun (WGS) entry which is preliminary data.</text>
</comment>
<reference evidence="6 7" key="1">
    <citation type="journal article" date="2015" name="Genome Announc.">
        <title>Expanding the biotechnology potential of lactobacilli through comparative genomics of 213 strains and associated genera.</title>
        <authorList>
            <person name="Sun Z."/>
            <person name="Harris H.M."/>
            <person name="McCann A."/>
            <person name="Guo C."/>
            <person name="Argimon S."/>
            <person name="Zhang W."/>
            <person name="Yang X."/>
            <person name="Jeffery I.B."/>
            <person name="Cooney J.C."/>
            <person name="Kagawa T.F."/>
            <person name="Liu W."/>
            <person name="Song Y."/>
            <person name="Salvetti E."/>
            <person name="Wrobel A."/>
            <person name="Rasinkangas P."/>
            <person name="Parkhill J."/>
            <person name="Rea M.C."/>
            <person name="O'Sullivan O."/>
            <person name="Ritari J."/>
            <person name="Douillard F.P."/>
            <person name="Paul Ross R."/>
            <person name="Yang R."/>
            <person name="Briner A.E."/>
            <person name="Felis G.E."/>
            <person name="de Vos W.M."/>
            <person name="Barrangou R."/>
            <person name="Klaenhammer T.R."/>
            <person name="Caufield P.W."/>
            <person name="Cui Y."/>
            <person name="Zhang H."/>
            <person name="O'Toole P.W."/>
        </authorList>
    </citation>
    <scope>NUCLEOTIDE SEQUENCE [LARGE SCALE GENOMIC DNA]</scope>
    <source>
        <strain evidence="6 7">DSM 5007</strain>
    </source>
</reference>
<dbReference type="InterPro" id="IPR001647">
    <property type="entry name" value="HTH_TetR"/>
</dbReference>
<protein>
    <submittedName>
        <fullName evidence="6">TetR family transcriptional regulator</fullName>
    </submittedName>
</protein>
<evidence type="ECO:0000256" key="3">
    <source>
        <dbReference type="ARBA" id="ARBA00023163"/>
    </source>
</evidence>
<keyword evidence="2 4" id="KW-0238">DNA-binding</keyword>
<dbReference type="PROSITE" id="PS50977">
    <property type="entry name" value="HTH_TETR_2"/>
    <property type="match status" value="1"/>
</dbReference>
<keyword evidence="3" id="KW-0804">Transcription</keyword>
<proteinExistence type="predicted"/>
<organism evidence="6 7">
    <name type="scientific">Paucilactobacillus suebicus DSM 5007 = KCTC 3549</name>
    <dbReference type="NCBI Taxonomy" id="1423807"/>
    <lineage>
        <taxon>Bacteria</taxon>
        <taxon>Bacillati</taxon>
        <taxon>Bacillota</taxon>
        <taxon>Bacilli</taxon>
        <taxon>Lactobacillales</taxon>
        <taxon>Lactobacillaceae</taxon>
        <taxon>Paucilactobacillus</taxon>
    </lineage>
</organism>
<dbReference type="SUPFAM" id="SSF46689">
    <property type="entry name" value="Homeodomain-like"/>
    <property type="match status" value="1"/>
</dbReference>
<dbReference type="EMBL" id="AZGF01000025">
    <property type="protein sequence ID" value="KRM10785.1"/>
    <property type="molecule type" value="Genomic_DNA"/>
</dbReference>
<dbReference type="STRING" id="1423807.FD16_GL001086"/>
<evidence type="ECO:0000256" key="1">
    <source>
        <dbReference type="ARBA" id="ARBA00023015"/>
    </source>
</evidence>
<dbReference type="Gene3D" id="1.10.10.60">
    <property type="entry name" value="Homeodomain-like"/>
    <property type="match status" value="1"/>
</dbReference>
<feature type="DNA-binding region" description="H-T-H motif" evidence="4">
    <location>
        <begin position="38"/>
        <end position="57"/>
    </location>
</feature>
<evidence type="ECO:0000256" key="2">
    <source>
        <dbReference type="ARBA" id="ARBA00023125"/>
    </source>
</evidence>
<dbReference type="eggNOG" id="COG1309">
    <property type="taxonomic scope" value="Bacteria"/>
</dbReference>
<dbReference type="Gene3D" id="1.10.357.10">
    <property type="entry name" value="Tetracycline Repressor, domain 2"/>
    <property type="match status" value="1"/>
</dbReference>
<dbReference type="Proteomes" id="UP000051820">
    <property type="component" value="Unassembled WGS sequence"/>
</dbReference>
<dbReference type="PATRIC" id="fig|1423807.3.peg.1106"/>